<evidence type="ECO:0000313" key="2">
    <source>
        <dbReference type="Proteomes" id="UP001597040"/>
    </source>
</evidence>
<name>A0ABW3LSX0_9BACI</name>
<comment type="caution">
    <text evidence="1">The sequence shown here is derived from an EMBL/GenBank/DDBJ whole genome shotgun (WGS) entry which is preliminary data.</text>
</comment>
<dbReference type="Proteomes" id="UP001597040">
    <property type="component" value="Unassembled WGS sequence"/>
</dbReference>
<accession>A0ABW3LSX0</accession>
<dbReference type="RefSeq" id="WP_390364886.1">
    <property type="nucleotide sequence ID" value="NZ_JBHTKJ010000074.1"/>
</dbReference>
<dbReference type="EMBL" id="JBHTKJ010000074">
    <property type="protein sequence ID" value="MFD1040624.1"/>
    <property type="molecule type" value="Genomic_DNA"/>
</dbReference>
<proteinExistence type="predicted"/>
<organism evidence="1 2">
    <name type="scientific">Virgibacillus byunsanensis</name>
    <dbReference type="NCBI Taxonomy" id="570945"/>
    <lineage>
        <taxon>Bacteria</taxon>
        <taxon>Bacillati</taxon>
        <taxon>Bacillota</taxon>
        <taxon>Bacilli</taxon>
        <taxon>Bacillales</taxon>
        <taxon>Bacillaceae</taxon>
        <taxon>Virgibacillus</taxon>
    </lineage>
</organism>
<reference evidence="2" key="1">
    <citation type="journal article" date="2019" name="Int. J. Syst. Evol. Microbiol.">
        <title>The Global Catalogue of Microorganisms (GCM) 10K type strain sequencing project: providing services to taxonomists for standard genome sequencing and annotation.</title>
        <authorList>
            <consortium name="The Broad Institute Genomics Platform"/>
            <consortium name="The Broad Institute Genome Sequencing Center for Infectious Disease"/>
            <person name="Wu L."/>
            <person name="Ma J."/>
        </authorList>
    </citation>
    <scope>NUCLEOTIDE SEQUENCE [LARGE SCALE GENOMIC DNA]</scope>
    <source>
        <strain evidence="2">CCUG 56754</strain>
    </source>
</reference>
<gene>
    <name evidence="1" type="ORF">ACFQ3N_19880</name>
</gene>
<evidence type="ECO:0008006" key="3">
    <source>
        <dbReference type="Google" id="ProtNLM"/>
    </source>
</evidence>
<sequence length="404" mass="46707">MLKIYRPKIIETDAGVRIQAVFEDNRNKDTLWYEVEERYSKYLANETADGFLVGLLFYALKNNYDIEVLAPISQNLYYSLNTYLLPLLSKIHGYRNIKINCNELITKPIENQGAVGTGLSCGIDSFATIIDHLDIKCPEDYRITHYTFFNVGSHGDNGGDKARSLFKERAEIVRKYAYEFGKEFITLDSNISEILQMNFKKTNSMRSISAALILQGLFKVYYYSSGVPIKNFNLNKDSTNGFDIFNMSMLSTETLSFFSSCPIMTRFEKTRIVSDYKPSYKYLNVCFFNKNNCGKCPKCLRTLLTLDIINKIQNYSNVFNLEAYYSKKNKYIATVLAERKSNRFSKEIYKEMLSRKFNISLSSKIMSVGYKIKFNLAEKFMGKGRYIKLKKTWEGLNPGTSFKK</sequence>
<keyword evidence="2" id="KW-1185">Reference proteome</keyword>
<evidence type="ECO:0000313" key="1">
    <source>
        <dbReference type="EMBL" id="MFD1040624.1"/>
    </source>
</evidence>
<protein>
    <recommendedName>
        <fullName evidence="3">Peptidase</fullName>
    </recommendedName>
</protein>